<dbReference type="Proteomes" id="UP001311915">
    <property type="component" value="Unassembled WGS sequence"/>
</dbReference>
<dbReference type="EMBL" id="JAWPEI010000009">
    <property type="protein sequence ID" value="KAK4716343.1"/>
    <property type="molecule type" value="Genomic_DNA"/>
</dbReference>
<gene>
    <name evidence="1" type="ORF">R3W88_014681</name>
</gene>
<dbReference type="PANTHER" id="PTHR33022">
    <property type="entry name" value="DUF1985 DOMAIN-CONTAINING PROTEIN"/>
    <property type="match status" value="1"/>
</dbReference>
<proteinExistence type="predicted"/>
<accession>A0AAV9KT50</accession>
<protein>
    <submittedName>
        <fullName evidence="1">Uncharacterized protein</fullName>
    </submittedName>
</protein>
<sequence>MTVGFFYQTERTDWSSLDAYKDSHTGILLGLEIVFQVEFVQDIMQQQSDSLHCRMFLVAFAEYLSDGMPVPKIGFRSEYLCTRYGALLWKYGTEKAKA</sequence>
<dbReference type="PANTHER" id="PTHR33022:SF13">
    <property type="entry name" value="UBIQUITIN-LIKE PROTEASE FAMILY PROFILE DOMAIN-CONTAINING PROTEIN"/>
    <property type="match status" value="1"/>
</dbReference>
<name>A0AAV9KT50_9SOLN</name>
<keyword evidence="2" id="KW-1185">Reference proteome</keyword>
<evidence type="ECO:0000313" key="1">
    <source>
        <dbReference type="EMBL" id="KAK4716343.1"/>
    </source>
</evidence>
<comment type="caution">
    <text evidence="1">The sequence shown here is derived from an EMBL/GenBank/DDBJ whole genome shotgun (WGS) entry which is preliminary data.</text>
</comment>
<organism evidence="1 2">
    <name type="scientific">Solanum pinnatisectum</name>
    <name type="common">tansyleaf nightshade</name>
    <dbReference type="NCBI Taxonomy" id="50273"/>
    <lineage>
        <taxon>Eukaryota</taxon>
        <taxon>Viridiplantae</taxon>
        <taxon>Streptophyta</taxon>
        <taxon>Embryophyta</taxon>
        <taxon>Tracheophyta</taxon>
        <taxon>Spermatophyta</taxon>
        <taxon>Magnoliopsida</taxon>
        <taxon>eudicotyledons</taxon>
        <taxon>Gunneridae</taxon>
        <taxon>Pentapetalae</taxon>
        <taxon>asterids</taxon>
        <taxon>lamiids</taxon>
        <taxon>Solanales</taxon>
        <taxon>Solanaceae</taxon>
        <taxon>Solanoideae</taxon>
        <taxon>Solaneae</taxon>
        <taxon>Solanum</taxon>
    </lineage>
</organism>
<evidence type="ECO:0000313" key="2">
    <source>
        <dbReference type="Proteomes" id="UP001311915"/>
    </source>
</evidence>
<dbReference type="AlphaFoldDB" id="A0AAV9KT50"/>
<reference evidence="1 2" key="1">
    <citation type="submission" date="2023-10" db="EMBL/GenBank/DDBJ databases">
        <title>Genome-Wide Identification Analysis in wild type Solanum Pinnatisectum Reveals Some Genes Defensing Phytophthora Infestans.</title>
        <authorList>
            <person name="Sun C."/>
        </authorList>
    </citation>
    <scope>NUCLEOTIDE SEQUENCE [LARGE SCALE GENOMIC DNA]</scope>
    <source>
        <strain evidence="1">LQN</strain>
        <tissue evidence="1">Leaf</tissue>
    </source>
</reference>